<evidence type="ECO:0000256" key="1">
    <source>
        <dbReference type="SAM" id="MobiDB-lite"/>
    </source>
</evidence>
<accession>A0ABP8BXG3</accession>
<dbReference type="Proteomes" id="UP001501710">
    <property type="component" value="Unassembled WGS sequence"/>
</dbReference>
<keyword evidence="3" id="KW-1185">Reference proteome</keyword>
<feature type="region of interest" description="Disordered" evidence="1">
    <location>
        <begin position="1"/>
        <end position="29"/>
    </location>
</feature>
<evidence type="ECO:0000313" key="2">
    <source>
        <dbReference type="EMBL" id="GAA4229576.1"/>
    </source>
</evidence>
<proteinExistence type="predicted"/>
<sequence length="76" mass="8013">MCRRAVSGESAGDGEVAGDASAESESPLVPTQLMYVPVHPVARDGEIVIGYETREIAPGSPALPVFSSEEKLVENR</sequence>
<reference evidence="3" key="1">
    <citation type="journal article" date="2019" name="Int. J. Syst. Evol. Microbiol.">
        <title>The Global Catalogue of Microorganisms (GCM) 10K type strain sequencing project: providing services to taxonomists for standard genome sequencing and annotation.</title>
        <authorList>
            <consortium name="The Broad Institute Genomics Platform"/>
            <consortium name="The Broad Institute Genome Sequencing Center for Infectious Disease"/>
            <person name="Wu L."/>
            <person name="Ma J."/>
        </authorList>
    </citation>
    <scope>NUCLEOTIDE SEQUENCE [LARGE SCALE GENOMIC DNA]</scope>
    <source>
        <strain evidence="3">JCM 17440</strain>
    </source>
</reference>
<comment type="caution">
    <text evidence="2">The sequence shown here is derived from an EMBL/GenBank/DDBJ whole genome shotgun (WGS) entry which is preliminary data.</text>
</comment>
<gene>
    <name evidence="2" type="ORF">GCM10022254_22320</name>
</gene>
<dbReference type="EMBL" id="BAABAS010000005">
    <property type="protein sequence ID" value="GAA4229576.1"/>
    <property type="molecule type" value="Genomic_DNA"/>
</dbReference>
<evidence type="ECO:0000313" key="3">
    <source>
        <dbReference type="Proteomes" id="UP001501710"/>
    </source>
</evidence>
<organism evidence="2 3">
    <name type="scientific">Actinomadura meridiana</name>
    <dbReference type="NCBI Taxonomy" id="559626"/>
    <lineage>
        <taxon>Bacteria</taxon>
        <taxon>Bacillati</taxon>
        <taxon>Actinomycetota</taxon>
        <taxon>Actinomycetes</taxon>
        <taxon>Streptosporangiales</taxon>
        <taxon>Thermomonosporaceae</taxon>
        <taxon>Actinomadura</taxon>
    </lineage>
</organism>
<name>A0ABP8BXG3_9ACTN</name>
<protein>
    <submittedName>
        <fullName evidence="2">Uncharacterized protein</fullName>
    </submittedName>
</protein>